<gene>
    <name evidence="1" type="ORF">BDN72DRAFT_865809</name>
</gene>
<sequence>MGQNGREGRAREREELRIRERFRSAGTSQHVTLVRFRQGLAEFESKFFFVLIPLLFLPLPFLFPFKFLRSPHTTVLTIPRVVADAAGKANNADNYASCRQTVSYLDLTLFRPRRELVMCVRFRFPLNNYKLSNHGRPVIKTRTASLLELPTTLTLALTFPVAIHDHVANANQQSSPSWTHLHVQPATTLVVFSGFFLLSSP</sequence>
<protein>
    <submittedName>
        <fullName evidence="1">Uncharacterized protein</fullName>
    </submittedName>
</protein>
<evidence type="ECO:0000313" key="2">
    <source>
        <dbReference type="Proteomes" id="UP000308600"/>
    </source>
</evidence>
<accession>A0ACD2ZZ82</accession>
<reference evidence="1 2" key="1">
    <citation type="journal article" date="2019" name="Nat. Ecol. Evol.">
        <title>Megaphylogeny resolves global patterns of mushroom evolution.</title>
        <authorList>
            <person name="Varga T."/>
            <person name="Krizsan K."/>
            <person name="Foldi C."/>
            <person name="Dima B."/>
            <person name="Sanchez-Garcia M."/>
            <person name="Sanchez-Ramirez S."/>
            <person name="Szollosi G.J."/>
            <person name="Szarkandi J.G."/>
            <person name="Papp V."/>
            <person name="Albert L."/>
            <person name="Andreopoulos W."/>
            <person name="Angelini C."/>
            <person name="Antonin V."/>
            <person name="Barry K.W."/>
            <person name="Bougher N.L."/>
            <person name="Buchanan P."/>
            <person name="Buyck B."/>
            <person name="Bense V."/>
            <person name="Catcheside P."/>
            <person name="Chovatia M."/>
            <person name="Cooper J."/>
            <person name="Damon W."/>
            <person name="Desjardin D."/>
            <person name="Finy P."/>
            <person name="Geml J."/>
            <person name="Haridas S."/>
            <person name="Hughes K."/>
            <person name="Justo A."/>
            <person name="Karasinski D."/>
            <person name="Kautmanova I."/>
            <person name="Kiss B."/>
            <person name="Kocsube S."/>
            <person name="Kotiranta H."/>
            <person name="LaButti K.M."/>
            <person name="Lechner B.E."/>
            <person name="Liimatainen K."/>
            <person name="Lipzen A."/>
            <person name="Lukacs Z."/>
            <person name="Mihaltcheva S."/>
            <person name="Morgado L.N."/>
            <person name="Niskanen T."/>
            <person name="Noordeloos M.E."/>
            <person name="Ohm R.A."/>
            <person name="Ortiz-Santana B."/>
            <person name="Ovrebo C."/>
            <person name="Racz N."/>
            <person name="Riley R."/>
            <person name="Savchenko A."/>
            <person name="Shiryaev A."/>
            <person name="Soop K."/>
            <person name="Spirin V."/>
            <person name="Szebenyi C."/>
            <person name="Tomsovsky M."/>
            <person name="Tulloss R.E."/>
            <person name="Uehling J."/>
            <person name="Grigoriev I.V."/>
            <person name="Vagvolgyi C."/>
            <person name="Papp T."/>
            <person name="Martin F.M."/>
            <person name="Miettinen O."/>
            <person name="Hibbett D.S."/>
            <person name="Nagy L.G."/>
        </authorList>
    </citation>
    <scope>NUCLEOTIDE SEQUENCE [LARGE SCALE GENOMIC DNA]</scope>
    <source>
        <strain evidence="1 2">NL-1719</strain>
    </source>
</reference>
<dbReference type="Proteomes" id="UP000308600">
    <property type="component" value="Unassembled WGS sequence"/>
</dbReference>
<keyword evidence="2" id="KW-1185">Reference proteome</keyword>
<organism evidence="1 2">
    <name type="scientific">Pluteus cervinus</name>
    <dbReference type="NCBI Taxonomy" id="181527"/>
    <lineage>
        <taxon>Eukaryota</taxon>
        <taxon>Fungi</taxon>
        <taxon>Dikarya</taxon>
        <taxon>Basidiomycota</taxon>
        <taxon>Agaricomycotina</taxon>
        <taxon>Agaricomycetes</taxon>
        <taxon>Agaricomycetidae</taxon>
        <taxon>Agaricales</taxon>
        <taxon>Pluteineae</taxon>
        <taxon>Pluteaceae</taxon>
        <taxon>Pluteus</taxon>
    </lineage>
</organism>
<name>A0ACD2ZZ82_9AGAR</name>
<proteinExistence type="predicted"/>
<dbReference type="EMBL" id="ML209281">
    <property type="protein sequence ID" value="TFK58601.1"/>
    <property type="molecule type" value="Genomic_DNA"/>
</dbReference>
<evidence type="ECO:0000313" key="1">
    <source>
        <dbReference type="EMBL" id="TFK58601.1"/>
    </source>
</evidence>